<accession>A0A1E4T5S8</accession>
<organism evidence="1 2">
    <name type="scientific">[Candida] arabinofermentans NRRL YB-2248</name>
    <dbReference type="NCBI Taxonomy" id="983967"/>
    <lineage>
        <taxon>Eukaryota</taxon>
        <taxon>Fungi</taxon>
        <taxon>Dikarya</taxon>
        <taxon>Ascomycota</taxon>
        <taxon>Saccharomycotina</taxon>
        <taxon>Pichiomycetes</taxon>
        <taxon>Pichiales</taxon>
        <taxon>Pichiaceae</taxon>
        <taxon>Ogataea</taxon>
        <taxon>Ogataea/Candida clade</taxon>
    </lineage>
</organism>
<sequence>MSPTGTQSCSVSDTITELTSTEYSDGKVAVKKGSGLIKIRKGQPEEDYIEQRDQFWKTGPVLNTNDWLVDCLNDQILYTGTNAISLNDESDDQQRKQNGLHTLDKIERDRVLKGLERLFYLRNYSECIKNCELLLEGLNIDENTNLESKENKTLKTMFKELNVIRTSCMNKVEQTTD</sequence>
<keyword evidence="2" id="KW-1185">Reference proteome</keyword>
<protein>
    <submittedName>
        <fullName evidence="1">Uncharacterized protein</fullName>
    </submittedName>
</protein>
<reference evidence="2" key="1">
    <citation type="submission" date="2016-04" db="EMBL/GenBank/DDBJ databases">
        <title>Comparative genomics of biotechnologically important yeasts.</title>
        <authorList>
            <consortium name="DOE Joint Genome Institute"/>
            <person name="Riley R."/>
            <person name="Haridas S."/>
            <person name="Wolfe K.H."/>
            <person name="Lopes M.R."/>
            <person name="Hittinger C.T."/>
            <person name="Goker M."/>
            <person name="Salamov A."/>
            <person name="Wisecaver J."/>
            <person name="Long T.M."/>
            <person name="Aerts A.L."/>
            <person name="Barry K."/>
            <person name="Choi C."/>
            <person name="Clum A."/>
            <person name="Coughlan A.Y."/>
            <person name="Deshpande S."/>
            <person name="Douglass A.P."/>
            <person name="Hanson S.J."/>
            <person name="Klenk H.-P."/>
            <person name="Labutti K."/>
            <person name="Lapidus A."/>
            <person name="Lindquist E."/>
            <person name="Lipzen A."/>
            <person name="Meier-Kolthoff J.P."/>
            <person name="Ohm R.A."/>
            <person name="Otillar R.P."/>
            <person name="Pangilinan J."/>
            <person name="Peng Y."/>
            <person name="Rokas A."/>
            <person name="Rosa C.A."/>
            <person name="Scheuner C."/>
            <person name="Sibirny A.A."/>
            <person name="Slot J.C."/>
            <person name="Stielow J.B."/>
            <person name="Sun H."/>
            <person name="Kurtzman C.P."/>
            <person name="Blackwell M."/>
            <person name="Grigoriev I.V."/>
            <person name="Jeffries T.W."/>
        </authorList>
    </citation>
    <scope>NUCLEOTIDE SEQUENCE [LARGE SCALE GENOMIC DNA]</scope>
    <source>
        <strain evidence="2">NRRL YB-2248</strain>
    </source>
</reference>
<dbReference type="EMBL" id="KV453848">
    <property type="protein sequence ID" value="ODV87071.1"/>
    <property type="molecule type" value="Genomic_DNA"/>
</dbReference>
<dbReference type="Proteomes" id="UP000094801">
    <property type="component" value="Unassembled WGS sequence"/>
</dbReference>
<dbReference type="OrthoDB" id="4082971at2759"/>
<evidence type="ECO:0000313" key="1">
    <source>
        <dbReference type="EMBL" id="ODV87071.1"/>
    </source>
</evidence>
<dbReference type="AlphaFoldDB" id="A0A1E4T5S8"/>
<gene>
    <name evidence="1" type="ORF">CANARDRAFT_21041</name>
</gene>
<evidence type="ECO:0000313" key="2">
    <source>
        <dbReference type="Proteomes" id="UP000094801"/>
    </source>
</evidence>
<name>A0A1E4T5S8_9ASCO</name>
<proteinExistence type="predicted"/>